<organism evidence="2 3">
    <name type="scientific">Dreissena polymorpha</name>
    <name type="common">Zebra mussel</name>
    <name type="synonym">Mytilus polymorpha</name>
    <dbReference type="NCBI Taxonomy" id="45954"/>
    <lineage>
        <taxon>Eukaryota</taxon>
        <taxon>Metazoa</taxon>
        <taxon>Spiralia</taxon>
        <taxon>Lophotrochozoa</taxon>
        <taxon>Mollusca</taxon>
        <taxon>Bivalvia</taxon>
        <taxon>Autobranchia</taxon>
        <taxon>Heteroconchia</taxon>
        <taxon>Euheterodonta</taxon>
        <taxon>Imparidentia</taxon>
        <taxon>Neoheterodontei</taxon>
        <taxon>Myida</taxon>
        <taxon>Dreissenoidea</taxon>
        <taxon>Dreissenidae</taxon>
        <taxon>Dreissena</taxon>
    </lineage>
</organism>
<reference evidence="2" key="1">
    <citation type="journal article" date="2019" name="bioRxiv">
        <title>The Genome of the Zebra Mussel, Dreissena polymorpha: A Resource for Invasive Species Research.</title>
        <authorList>
            <person name="McCartney M.A."/>
            <person name="Auch B."/>
            <person name="Kono T."/>
            <person name="Mallez S."/>
            <person name="Zhang Y."/>
            <person name="Obille A."/>
            <person name="Becker A."/>
            <person name="Abrahante J.E."/>
            <person name="Garbe J."/>
            <person name="Badalamenti J.P."/>
            <person name="Herman A."/>
            <person name="Mangelson H."/>
            <person name="Liachko I."/>
            <person name="Sullivan S."/>
            <person name="Sone E.D."/>
            <person name="Koren S."/>
            <person name="Silverstein K.A.T."/>
            <person name="Beckman K.B."/>
            <person name="Gohl D.M."/>
        </authorList>
    </citation>
    <scope>NUCLEOTIDE SEQUENCE</scope>
    <source>
        <strain evidence="2">Duluth1</strain>
        <tissue evidence="2">Whole animal</tissue>
    </source>
</reference>
<name>A0A9D4I3U5_DREPO</name>
<evidence type="ECO:0000313" key="2">
    <source>
        <dbReference type="EMBL" id="KAH3746513.1"/>
    </source>
</evidence>
<feature type="region of interest" description="Disordered" evidence="1">
    <location>
        <begin position="162"/>
        <end position="182"/>
    </location>
</feature>
<feature type="compositionally biased region" description="Basic and acidic residues" evidence="1">
    <location>
        <begin position="245"/>
        <end position="264"/>
    </location>
</feature>
<dbReference type="EMBL" id="JAIWYP010000010">
    <property type="protein sequence ID" value="KAH3746513.1"/>
    <property type="molecule type" value="Genomic_DNA"/>
</dbReference>
<keyword evidence="3" id="KW-1185">Reference proteome</keyword>
<sequence length="264" mass="30489">MSVWFTEREQSMQSKLRSQALEMIAMDVQLTKYKYLASIELEQLEKDLLEMIQSLVAKLKEGVVVEQFVEINETVLAILRKISRGLRHKEKLKLIKKYVWTDDDPIKADMDRDQSYFLAGIIYKEIQTNHKLIPVDQFISELLLDVGRDDLRKTYSRLMKTSFPVRSPTPTNSPPVTSTDNPQMWAVVTKMAGEVSEIHQRMASIVGNFNTGEDTPLFGSKYFQTRESSSDRSPFGSKYFQTRDPSTDRGRTQRQPKSFETDSK</sequence>
<accession>A0A9D4I3U5</accession>
<dbReference type="Proteomes" id="UP000828390">
    <property type="component" value="Unassembled WGS sequence"/>
</dbReference>
<gene>
    <name evidence="2" type="ORF">DPMN_180921</name>
</gene>
<evidence type="ECO:0000256" key="1">
    <source>
        <dbReference type="SAM" id="MobiDB-lite"/>
    </source>
</evidence>
<comment type="caution">
    <text evidence="2">The sequence shown here is derived from an EMBL/GenBank/DDBJ whole genome shotgun (WGS) entry which is preliminary data.</text>
</comment>
<protein>
    <submittedName>
        <fullName evidence="2">Uncharacterized protein</fullName>
    </submittedName>
</protein>
<proteinExistence type="predicted"/>
<feature type="region of interest" description="Disordered" evidence="1">
    <location>
        <begin position="225"/>
        <end position="264"/>
    </location>
</feature>
<dbReference type="AlphaFoldDB" id="A0A9D4I3U5"/>
<feature type="compositionally biased region" description="Low complexity" evidence="1">
    <location>
        <begin position="164"/>
        <end position="182"/>
    </location>
</feature>
<evidence type="ECO:0000313" key="3">
    <source>
        <dbReference type="Proteomes" id="UP000828390"/>
    </source>
</evidence>
<reference evidence="2" key="2">
    <citation type="submission" date="2020-11" db="EMBL/GenBank/DDBJ databases">
        <authorList>
            <person name="McCartney M.A."/>
            <person name="Auch B."/>
            <person name="Kono T."/>
            <person name="Mallez S."/>
            <person name="Becker A."/>
            <person name="Gohl D.M."/>
            <person name="Silverstein K.A.T."/>
            <person name="Koren S."/>
            <person name="Bechman K.B."/>
            <person name="Herman A."/>
            <person name="Abrahante J.E."/>
            <person name="Garbe J."/>
        </authorList>
    </citation>
    <scope>NUCLEOTIDE SEQUENCE</scope>
    <source>
        <strain evidence="2">Duluth1</strain>
        <tissue evidence="2">Whole animal</tissue>
    </source>
</reference>